<name>A0A812GPL6_9DINO</name>
<protein>
    <submittedName>
        <fullName evidence="2">Uncharacterized protein</fullName>
    </submittedName>
</protein>
<dbReference type="Proteomes" id="UP000604046">
    <property type="component" value="Unassembled WGS sequence"/>
</dbReference>
<reference evidence="2" key="1">
    <citation type="submission" date="2021-02" db="EMBL/GenBank/DDBJ databases">
        <authorList>
            <person name="Dougan E. K."/>
            <person name="Rhodes N."/>
            <person name="Thang M."/>
            <person name="Chan C."/>
        </authorList>
    </citation>
    <scope>NUCLEOTIDE SEQUENCE</scope>
</reference>
<dbReference type="AlphaFoldDB" id="A0A812GPL6"/>
<feature type="region of interest" description="Disordered" evidence="1">
    <location>
        <begin position="68"/>
        <end position="127"/>
    </location>
</feature>
<accession>A0A812GPL6</accession>
<evidence type="ECO:0000313" key="2">
    <source>
        <dbReference type="EMBL" id="CAE6927192.1"/>
    </source>
</evidence>
<proteinExistence type="predicted"/>
<keyword evidence="3" id="KW-1185">Reference proteome</keyword>
<gene>
    <name evidence="2" type="ORF">SNAT2548_LOCUS703</name>
</gene>
<organism evidence="2 3">
    <name type="scientific">Symbiodinium natans</name>
    <dbReference type="NCBI Taxonomy" id="878477"/>
    <lineage>
        <taxon>Eukaryota</taxon>
        <taxon>Sar</taxon>
        <taxon>Alveolata</taxon>
        <taxon>Dinophyceae</taxon>
        <taxon>Suessiales</taxon>
        <taxon>Symbiodiniaceae</taxon>
        <taxon>Symbiodinium</taxon>
    </lineage>
</organism>
<evidence type="ECO:0000256" key="1">
    <source>
        <dbReference type="SAM" id="MobiDB-lite"/>
    </source>
</evidence>
<comment type="caution">
    <text evidence="2">The sequence shown here is derived from an EMBL/GenBank/DDBJ whole genome shotgun (WGS) entry which is preliminary data.</text>
</comment>
<feature type="compositionally biased region" description="Basic and acidic residues" evidence="1">
    <location>
        <begin position="77"/>
        <end position="88"/>
    </location>
</feature>
<sequence>MEGYVAAITIVRTVMGGAMRHRLRRATCMMGCVSAVVRDGKFWTIWTYFAQAEISKALANCSAPAWMSSKLSTGRGTTDERKQRRESASARQLGKLGGSAASGRSNNDGRACNPTSGGRGARMLRRL</sequence>
<dbReference type="EMBL" id="CAJNDS010000034">
    <property type="protein sequence ID" value="CAE6927192.1"/>
    <property type="molecule type" value="Genomic_DNA"/>
</dbReference>
<feature type="compositionally biased region" description="Polar residues" evidence="1">
    <location>
        <begin position="102"/>
        <end position="116"/>
    </location>
</feature>
<evidence type="ECO:0000313" key="3">
    <source>
        <dbReference type="Proteomes" id="UP000604046"/>
    </source>
</evidence>